<keyword evidence="1" id="KW-0732">Signal</keyword>
<reference evidence="3 4" key="1">
    <citation type="submission" date="2019-02" db="EMBL/GenBank/DDBJ databases">
        <title>Deep-cultivation of Planctomycetes and their phenomic and genomic characterization uncovers novel biology.</title>
        <authorList>
            <person name="Wiegand S."/>
            <person name="Jogler M."/>
            <person name="Boedeker C."/>
            <person name="Pinto D."/>
            <person name="Vollmers J."/>
            <person name="Rivas-Marin E."/>
            <person name="Kohn T."/>
            <person name="Peeters S.H."/>
            <person name="Heuer A."/>
            <person name="Rast P."/>
            <person name="Oberbeckmann S."/>
            <person name="Bunk B."/>
            <person name="Jeske O."/>
            <person name="Meyerdierks A."/>
            <person name="Storesund J.E."/>
            <person name="Kallscheuer N."/>
            <person name="Luecker S."/>
            <person name="Lage O.M."/>
            <person name="Pohl T."/>
            <person name="Merkel B.J."/>
            <person name="Hornburger P."/>
            <person name="Mueller R.-W."/>
            <person name="Bruemmer F."/>
            <person name="Labrenz M."/>
            <person name="Spormann A.M."/>
            <person name="Op den Camp H."/>
            <person name="Overmann J."/>
            <person name="Amann R."/>
            <person name="Jetten M.S.M."/>
            <person name="Mascher T."/>
            <person name="Medema M.H."/>
            <person name="Devos D.P."/>
            <person name="Kaster A.-K."/>
            <person name="Ovreas L."/>
            <person name="Rohde M."/>
            <person name="Galperin M.Y."/>
            <person name="Jogler C."/>
        </authorList>
    </citation>
    <scope>NUCLEOTIDE SEQUENCE [LARGE SCALE GENOMIC DNA]</scope>
    <source>
        <strain evidence="3 4">ETA_A1</strain>
    </source>
</reference>
<feature type="domain" description="ThuA-like" evidence="2">
    <location>
        <begin position="52"/>
        <end position="259"/>
    </location>
</feature>
<organism evidence="3 4">
    <name type="scientific">Urbifossiella limnaea</name>
    <dbReference type="NCBI Taxonomy" id="2528023"/>
    <lineage>
        <taxon>Bacteria</taxon>
        <taxon>Pseudomonadati</taxon>
        <taxon>Planctomycetota</taxon>
        <taxon>Planctomycetia</taxon>
        <taxon>Gemmatales</taxon>
        <taxon>Gemmataceae</taxon>
        <taxon>Urbifossiella</taxon>
    </lineage>
</organism>
<feature type="signal peptide" evidence="1">
    <location>
        <begin position="1"/>
        <end position="16"/>
    </location>
</feature>
<dbReference type="Pfam" id="PF06283">
    <property type="entry name" value="ThuA"/>
    <property type="match status" value="1"/>
</dbReference>
<feature type="chain" id="PRO_5021926258" evidence="1">
    <location>
        <begin position="17"/>
        <end position="289"/>
    </location>
</feature>
<dbReference type="SUPFAM" id="SSF52317">
    <property type="entry name" value="Class I glutamine amidotransferase-like"/>
    <property type="match status" value="1"/>
</dbReference>
<accession>A0A517XQC6</accession>
<evidence type="ECO:0000256" key="1">
    <source>
        <dbReference type="SAM" id="SignalP"/>
    </source>
</evidence>
<evidence type="ECO:0000259" key="2">
    <source>
        <dbReference type="Pfam" id="PF06283"/>
    </source>
</evidence>
<name>A0A517XQC6_9BACT</name>
<evidence type="ECO:0000313" key="3">
    <source>
        <dbReference type="EMBL" id="QDU19702.1"/>
    </source>
</evidence>
<gene>
    <name evidence="3" type="ORF">ETAA1_16330</name>
</gene>
<protein>
    <submittedName>
        <fullName evidence="3">Trehalose utilization</fullName>
    </submittedName>
</protein>
<sequence length="289" mass="30445" precursor="true">MRPLLLLAVLAAAAPAADPPLPNGHKLEQQPTDPNATKIVLVGGSNYFKAGEHDYLAGVAVLADLLKQTPGVAPVLAADWPTRSETFAGAKAVVLLVDGGAKHAVLKGNRAAEVQKLVDAGVGLVQLHQVADYPKDMGERARAWAGGSWEAGTGQRAHWVHEFKTFPDHPVCRGVTPFKIDDGWLFKNRFVDGKTGVTPILRTVNPKGKDDVAADGAVVAWAYDRPGGAGRSFTFTGAHLHASFAAEGYRRLLVNAILWSAGRDVPAGGAPVKLDAAALPGYLTPPPKK</sequence>
<proteinExistence type="predicted"/>
<dbReference type="RefSeq" id="WP_202920745.1">
    <property type="nucleotide sequence ID" value="NZ_CP036273.1"/>
</dbReference>
<dbReference type="Proteomes" id="UP000319576">
    <property type="component" value="Chromosome"/>
</dbReference>
<dbReference type="Gene3D" id="3.40.50.880">
    <property type="match status" value="1"/>
</dbReference>
<dbReference type="KEGG" id="uli:ETAA1_16330"/>
<keyword evidence="4" id="KW-1185">Reference proteome</keyword>
<dbReference type="AlphaFoldDB" id="A0A517XQC6"/>
<dbReference type="InterPro" id="IPR029010">
    <property type="entry name" value="ThuA-like"/>
</dbReference>
<evidence type="ECO:0000313" key="4">
    <source>
        <dbReference type="Proteomes" id="UP000319576"/>
    </source>
</evidence>
<dbReference type="InterPro" id="IPR029062">
    <property type="entry name" value="Class_I_gatase-like"/>
</dbReference>
<dbReference type="EMBL" id="CP036273">
    <property type="protein sequence ID" value="QDU19702.1"/>
    <property type="molecule type" value="Genomic_DNA"/>
</dbReference>